<dbReference type="PANTHER" id="PTHR23065">
    <property type="entry name" value="PROLINE-SERINE-THREONINE PHOSPHATASE INTERACTING PROTEIN 1"/>
    <property type="match status" value="1"/>
</dbReference>
<dbReference type="InterPro" id="IPR031160">
    <property type="entry name" value="F_BAR_dom"/>
</dbReference>
<gene>
    <name evidence="16" type="primary">LOC105908603</name>
</gene>
<evidence type="ECO:0000256" key="9">
    <source>
        <dbReference type="ARBA" id="ARBA00055545"/>
    </source>
</evidence>
<keyword evidence="6" id="KW-0597">Phosphoprotein</keyword>
<dbReference type="InterPro" id="IPR036028">
    <property type="entry name" value="SH3-like_dom_sf"/>
</dbReference>
<dbReference type="PROSITE" id="PS50002">
    <property type="entry name" value="SH3"/>
    <property type="match status" value="1"/>
</dbReference>
<dbReference type="GO" id="GO:0005768">
    <property type="term" value="C:endosome"/>
    <property type="evidence" value="ECO:0007669"/>
    <property type="project" value="TreeGrafter"/>
</dbReference>
<evidence type="ECO:0000256" key="8">
    <source>
        <dbReference type="ARBA" id="ARBA00023136"/>
    </source>
</evidence>
<comment type="subunit">
    <text evidence="10">Homodimer. May form heterooligomers with other PACSINs. Interacts (via SH3 domain) with DNM1, SYNJ1 and WASL. Interacts with TRPV4.</text>
</comment>
<feature type="domain" description="SH3" evidence="13">
    <location>
        <begin position="332"/>
        <end position="392"/>
    </location>
</feature>
<evidence type="ECO:0000256" key="11">
    <source>
        <dbReference type="PROSITE-ProRule" id="PRU00192"/>
    </source>
</evidence>
<evidence type="ECO:0000256" key="5">
    <source>
        <dbReference type="ARBA" id="ARBA00022490"/>
    </source>
</evidence>
<evidence type="ECO:0000259" key="14">
    <source>
        <dbReference type="PROSITE" id="PS51741"/>
    </source>
</evidence>
<dbReference type="Proteomes" id="UP000515152">
    <property type="component" value="Chromosome 23"/>
</dbReference>
<dbReference type="OrthoDB" id="10255128at2759"/>
<dbReference type="GO" id="GO:0005886">
    <property type="term" value="C:plasma membrane"/>
    <property type="evidence" value="ECO:0007669"/>
    <property type="project" value="UniProtKB-SubCell"/>
</dbReference>
<evidence type="ECO:0000256" key="12">
    <source>
        <dbReference type="PROSITE-ProRule" id="PRU01077"/>
    </source>
</evidence>
<keyword evidence="3 11" id="KW-0728">SH3 domain</keyword>
<reference evidence="16" key="1">
    <citation type="submission" date="2025-08" db="UniProtKB">
        <authorList>
            <consortium name="RefSeq"/>
        </authorList>
    </citation>
    <scope>IDENTIFICATION</scope>
</reference>
<dbReference type="SUPFAM" id="SSF50044">
    <property type="entry name" value="SH3-domain"/>
    <property type="match status" value="1"/>
</dbReference>
<dbReference type="FunFam" id="2.30.30.40:FF:000014">
    <property type="entry name" value="Kinase C and casein kinase substrate in neurons protein"/>
    <property type="match status" value="1"/>
</dbReference>
<accession>A0A6P3W993</accession>
<sequence length="392" mass="45669">MDANESAPPPIAPPEDVNKLSFWMPGNYQRTVQRTPDSFQACNDLVACFQERARVEKQYAQQLSVWSSKWKNISETRPLYGSLMRAWQCFFTSTERLSVLHSSISQSLVAEEGDRVRTWQKDTFPRKVFHGFREAHDLETEFSRAQKPWAKKLKKLEQARAVFNKASQREQTAIEREKAAKENPALSEQKLNKIVKATEKDSEEKEKAREKYEKVLEDVTSYAPRYMEEMEAIFDKSQEEERKRISFLKQAFLSIHRHLDVTNNESVKAVYSEMHHTLMSISEPDDLRWWKNNHGPGMPTDWPSLQEWIPPLRKPKRGKKPKRGLEERTVMIGGVKVRALYDYVGEEEDELSFKAGELFLKIEEEDDQGWGRGMKEGGVEGFYPAHYVELTD</sequence>
<dbReference type="Pfam" id="PF00018">
    <property type="entry name" value="SH3_1"/>
    <property type="match status" value="1"/>
</dbReference>
<comment type="function">
    <text evidence="9">Plays a role in endocytosis and regulates internalization of plasma membrane proteins. Overexpression impairs internalization of SLC2A1/GLUT1 and TRPV4 and increases the levels of SLC2A1/GLUT1 and TRPV4 at the cell membrane. Inhibits the TRPV4 calcium channel activity.</text>
</comment>
<dbReference type="SMART" id="SM00055">
    <property type="entry name" value="FCH"/>
    <property type="match status" value="1"/>
</dbReference>
<dbReference type="RefSeq" id="XP_012692600.1">
    <property type="nucleotide sequence ID" value="XM_012837146.3"/>
</dbReference>
<dbReference type="PRINTS" id="PR00452">
    <property type="entry name" value="SH3DOMAIN"/>
</dbReference>
<keyword evidence="5" id="KW-0963">Cytoplasm</keyword>
<dbReference type="Gene3D" id="1.20.1270.60">
    <property type="entry name" value="Arfaptin homology (AH) domain/BAR domain"/>
    <property type="match status" value="1"/>
</dbReference>
<dbReference type="InterPro" id="IPR027267">
    <property type="entry name" value="AH/BAR_dom_sf"/>
</dbReference>
<dbReference type="GO" id="GO:0005543">
    <property type="term" value="F:phospholipid binding"/>
    <property type="evidence" value="ECO:0007669"/>
    <property type="project" value="TreeGrafter"/>
</dbReference>
<feature type="domain" description="F-BAR" evidence="14">
    <location>
        <begin position="15"/>
        <end position="286"/>
    </location>
</feature>
<evidence type="ECO:0000256" key="4">
    <source>
        <dbReference type="ARBA" id="ARBA00022475"/>
    </source>
</evidence>
<evidence type="ECO:0000256" key="3">
    <source>
        <dbReference type="ARBA" id="ARBA00022443"/>
    </source>
</evidence>
<evidence type="ECO:0000256" key="6">
    <source>
        <dbReference type="ARBA" id="ARBA00022553"/>
    </source>
</evidence>
<dbReference type="FunFam" id="1.20.1270.60:FF:000009">
    <property type="entry name" value="Protein kinase C and casein kinase substrate in neurons 2"/>
    <property type="match status" value="1"/>
</dbReference>
<dbReference type="SUPFAM" id="SSF103657">
    <property type="entry name" value="BAR/IMD domain-like"/>
    <property type="match status" value="1"/>
</dbReference>
<dbReference type="InterPro" id="IPR001452">
    <property type="entry name" value="SH3_domain"/>
</dbReference>
<keyword evidence="4" id="KW-1003">Cell membrane</keyword>
<dbReference type="GO" id="GO:0030100">
    <property type="term" value="P:regulation of endocytosis"/>
    <property type="evidence" value="ECO:0007669"/>
    <property type="project" value="TreeGrafter"/>
</dbReference>
<organism evidence="15 16">
    <name type="scientific">Clupea harengus</name>
    <name type="common">Atlantic herring</name>
    <dbReference type="NCBI Taxonomy" id="7950"/>
    <lineage>
        <taxon>Eukaryota</taxon>
        <taxon>Metazoa</taxon>
        <taxon>Chordata</taxon>
        <taxon>Craniata</taxon>
        <taxon>Vertebrata</taxon>
        <taxon>Euteleostomi</taxon>
        <taxon>Actinopterygii</taxon>
        <taxon>Neopterygii</taxon>
        <taxon>Teleostei</taxon>
        <taxon>Clupei</taxon>
        <taxon>Clupeiformes</taxon>
        <taxon>Clupeoidei</taxon>
        <taxon>Clupeidae</taxon>
        <taxon>Clupea</taxon>
    </lineage>
</organism>
<evidence type="ECO:0000256" key="7">
    <source>
        <dbReference type="ARBA" id="ARBA00023054"/>
    </source>
</evidence>
<dbReference type="KEGG" id="char:105908603"/>
<keyword evidence="15" id="KW-1185">Reference proteome</keyword>
<evidence type="ECO:0000313" key="15">
    <source>
        <dbReference type="Proteomes" id="UP000515152"/>
    </source>
</evidence>
<dbReference type="AlphaFoldDB" id="A0A6P3W993"/>
<dbReference type="Pfam" id="PF00611">
    <property type="entry name" value="FCH"/>
    <property type="match status" value="1"/>
</dbReference>
<dbReference type="SMART" id="SM00326">
    <property type="entry name" value="SH3"/>
    <property type="match status" value="1"/>
</dbReference>
<dbReference type="InterPro" id="IPR001060">
    <property type="entry name" value="FCH_dom"/>
</dbReference>
<dbReference type="PROSITE" id="PS51741">
    <property type="entry name" value="F_BAR"/>
    <property type="match status" value="1"/>
</dbReference>
<dbReference type="GeneID" id="105908603"/>
<dbReference type="CDD" id="cd07655">
    <property type="entry name" value="F-BAR_PACSIN"/>
    <property type="match status" value="1"/>
</dbReference>
<evidence type="ECO:0000256" key="1">
    <source>
        <dbReference type="ARBA" id="ARBA00004413"/>
    </source>
</evidence>
<proteinExistence type="predicted"/>
<comment type="subcellular location">
    <subcellularLocation>
        <location evidence="1">Cell membrane</location>
        <topology evidence="1">Peripheral membrane protein</topology>
        <orientation evidence="1">Cytoplasmic side</orientation>
    </subcellularLocation>
    <subcellularLocation>
        <location evidence="2">Cytoplasm</location>
    </subcellularLocation>
</comment>
<dbReference type="GO" id="GO:0097320">
    <property type="term" value="P:plasma membrane tubulation"/>
    <property type="evidence" value="ECO:0007669"/>
    <property type="project" value="TreeGrafter"/>
</dbReference>
<evidence type="ECO:0000256" key="10">
    <source>
        <dbReference type="ARBA" id="ARBA00064966"/>
    </source>
</evidence>
<name>A0A6P3W993_CLUHA</name>
<evidence type="ECO:0000313" key="16">
    <source>
        <dbReference type="RefSeq" id="XP_012692600.1"/>
    </source>
</evidence>
<evidence type="ECO:0000259" key="13">
    <source>
        <dbReference type="PROSITE" id="PS50002"/>
    </source>
</evidence>
<dbReference type="GO" id="GO:0007010">
    <property type="term" value="P:cytoskeleton organization"/>
    <property type="evidence" value="ECO:0007669"/>
    <property type="project" value="TreeGrafter"/>
</dbReference>
<dbReference type="Gene3D" id="2.30.30.40">
    <property type="entry name" value="SH3 Domains"/>
    <property type="match status" value="1"/>
</dbReference>
<protein>
    <submittedName>
        <fullName evidence="16">Protein kinase C and casein kinase substrate in neurons protein 3-like</fullName>
    </submittedName>
</protein>
<dbReference type="PANTHER" id="PTHR23065:SF50">
    <property type="entry name" value="PROTEIN KINASE C AND CASEIN KINASE SUBSTRATE IN NEURONS 2 PROTEIN"/>
    <property type="match status" value="1"/>
</dbReference>
<keyword evidence="8" id="KW-0472">Membrane</keyword>
<keyword evidence="7 12" id="KW-0175">Coiled coil</keyword>
<evidence type="ECO:0000256" key="2">
    <source>
        <dbReference type="ARBA" id="ARBA00004496"/>
    </source>
</evidence>